<feature type="region of interest" description="Disordered" evidence="6">
    <location>
        <begin position="119"/>
        <end position="157"/>
    </location>
</feature>
<organism evidence="8 9">
    <name type="scientific">Phascolarctos cinereus</name>
    <name type="common">Koala</name>
    <dbReference type="NCBI Taxonomy" id="38626"/>
    <lineage>
        <taxon>Eukaryota</taxon>
        <taxon>Metazoa</taxon>
        <taxon>Chordata</taxon>
        <taxon>Craniata</taxon>
        <taxon>Vertebrata</taxon>
        <taxon>Euteleostomi</taxon>
        <taxon>Mammalia</taxon>
        <taxon>Metatheria</taxon>
        <taxon>Diprotodontia</taxon>
        <taxon>Phascolarctidae</taxon>
        <taxon>Phascolarctos</taxon>
    </lineage>
</organism>
<dbReference type="Gene3D" id="1.10.375.10">
    <property type="entry name" value="Human Immunodeficiency Virus Type 1 Capsid Protein"/>
    <property type="match status" value="1"/>
</dbReference>
<dbReference type="InterPro" id="IPR008916">
    <property type="entry name" value="Retrov_capsid_C"/>
</dbReference>
<dbReference type="Pfam" id="PF00607">
    <property type="entry name" value="Gag_p24"/>
    <property type="match status" value="1"/>
</dbReference>
<dbReference type="SMART" id="SM00343">
    <property type="entry name" value="ZnF_C2HC"/>
    <property type="match status" value="2"/>
</dbReference>
<dbReference type="SUPFAM" id="SSF47943">
    <property type="entry name" value="Retrovirus capsid protein, N-terminal core domain"/>
    <property type="match status" value="1"/>
</dbReference>
<feature type="domain" description="CCHC-type" evidence="7">
    <location>
        <begin position="504"/>
        <end position="520"/>
    </location>
</feature>
<evidence type="ECO:0000256" key="1">
    <source>
        <dbReference type="ARBA" id="ARBA00022723"/>
    </source>
</evidence>
<dbReference type="GeneID" id="110212566"/>
<dbReference type="KEGG" id="pcw:110212566"/>
<dbReference type="InterPro" id="IPR050195">
    <property type="entry name" value="Primate_lentivir_Gag_pol-like"/>
</dbReference>
<dbReference type="InterPro" id="IPR008919">
    <property type="entry name" value="Retrov_capsid_N"/>
</dbReference>
<name>A0A6P5KXQ0_PHACI</name>
<keyword evidence="2 4" id="KW-0863">Zinc-finger</keyword>
<reference evidence="9" key="1">
    <citation type="submission" date="2025-08" db="UniProtKB">
        <authorList>
            <consortium name="RefSeq"/>
        </authorList>
    </citation>
    <scope>IDENTIFICATION</scope>
    <source>
        <tissue evidence="9">Spleen</tissue>
    </source>
</reference>
<evidence type="ECO:0000313" key="9">
    <source>
        <dbReference type="RefSeq" id="XP_020848231.1"/>
    </source>
</evidence>
<dbReference type="Gene3D" id="4.10.60.10">
    <property type="entry name" value="Zinc finger, CCHC-type"/>
    <property type="match status" value="1"/>
</dbReference>
<dbReference type="SUPFAM" id="SSF47353">
    <property type="entry name" value="Retrovirus capsid dimerization domain-like"/>
    <property type="match status" value="1"/>
</dbReference>
<dbReference type="PROSITE" id="PS50158">
    <property type="entry name" value="ZF_CCHC"/>
    <property type="match status" value="2"/>
</dbReference>
<evidence type="ECO:0000256" key="5">
    <source>
        <dbReference type="SAM" id="Coils"/>
    </source>
</evidence>
<dbReference type="SUPFAM" id="SSF57756">
    <property type="entry name" value="Retrovirus zinc finger-like domains"/>
    <property type="match status" value="1"/>
</dbReference>
<dbReference type="PANTHER" id="PTHR40389:SF3">
    <property type="entry name" value="IGE-BINDING PROTEIN"/>
    <property type="match status" value="1"/>
</dbReference>
<evidence type="ECO:0000313" key="8">
    <source>
        <dbReference type="Proteomes" id="UP000515140"/>
    </source>
</evidence>
<feature type="region of interest" description="Disordered" evidence="6">
    <location>
        <begin position="520"/>
        <end position="549"/>
    </location>
</feature>
<keyword evidence="8" id="KW-1185">Reference proteome</keyword>
<dbReference type="AlphaFoldDB" id="A0A6P5KXQ0"/>
<dbReference type="Gene3D" id="1.10.1200.30">
    <property type="match status" value="1"/>
</dbReference>
<dbReference type="Proteomes" id="UP000515140">
    <property type="component" value="Unplaced"/>
</dbReference>
<dbReference type="RefSeq" id="XP_020848231.1">
    <property type="nucleotide sequence ID" value="XM_020992572.1"/>
</dbReference>
<gene>
    <name evidence="9" type="primary">LOC110212566</name>
</gene>
<feature type="domain" description="CCHC-type" evidence="7">
    <location>
        <begin position="483"/>
        <end position="498"/>
    </location>
</feature>
<dbReference type="InParanoid" id="A0A6P5KXQ0"/>
<dbReference type="InterPro" id="IPR001878">
    <property type="entry name" value="Znf_CCHC"/>
</dbReference>
<feature type="compositionally biased region" description="Basic and acidic residues" evidence="6">
    <location>
        <begin position="526"/>
        <end position="549"/>
    </location>
</feature>
<dbReference type="Pfam" id="PF00098">
    <property type="entry name" value="zf-CCHC"/>
    <property type="match status" value="1"/>
</dbReference>
<dbReference type="Gene3D" id="1.10.150.490">
    <property type="entry name" value="Retroviral GAG p10 protein"/>
    <property type="match status" value="1"/>
</dbReference>
<dbReference type="InterPro" id="IPR036875">
    <property type="entry name" value="Znf_CCHC_sf"/>
</dbReference>
<evidence type="ECO:0000256" key="2">
    <source>
        <dbReference type="ARBA" id="ARBA00022771"/>
    </source>
</evidence>
<evidence type="ECO:0000256" key="3">
    <source>
        <dbReference type="ARBA" id="ARBA00022833"/>
    </source>
</evidence>
<dbReference type="GO" id="GO:0003676">
    <property type="term" value="F:nucleic acid binding"/>
    <property type="evidence" value="ECO:0007669"/>
    <property type="project" value="InterPro"/>
</dbReference>
<keyword evidence="5" id="KW-0175">Coiled coil</keyword>
<evidence type="ECO:0000259" key="7">
    <source>
        <dbReference type="PROSITE" id="PS50158"/>
    </source>
</evidence>
<dbReference type="SUPFAM" id="SSF47836">
    <property type="entry name" value="Retroviral matrix proteins"/>
    <property type="match status" value="1"/>
</dbReference>
<proteinExistence type="predicted"/>
<dbReference type="GO" id="GO:0008270">
    <property type="term" value="F:zinc ion binding"/>
    <property type="evidence" value="ECO:0007669"/>
    <property type="project" value="UniProtKB-KW"/>
</dbReference>
<dbReference type="InterPro" id="IPR010999">
    <property type="entry name" value="Retrovr_matrix"/>
</dbReference>
<evidence type="ECO:0000256" key="6">
    <source>
        <dbReference type="SAM" id="MobiDB-lite"/>
    </source>
</evidence>
<accession>A0A6P5KXQ0</accession>
<dbReference type="PANTHER" id="PTHR40389">
    <property type="entry name" value="ENDOGENOUS RETROVIRUS GROUP K MEMBER 24 GAG POLYPROTEIN-RELATED"/>
    <property type="match status" value="1"/>
</dbReference>
<protein>
    <submittedName>
        <fullName evidence="9">Endogenous retrovirus group K member 21 Gag polyprotein-like</fullName>
    </submittedName>
</protein>
<sequence>MGARYGKGIKPEDKRVLVLQVYKLCRDNGVKIQLRRCQEWVEKLIVVSPWLQNQGVDYQRWKIVGSQMSSYAETEPGFLTPEDFTLYGIVTFALSPCPPPVIVAEETQVGASLLGGEQDLEGQEEPWPEPPKPPEIPSAPWPSLEPLPPEPLPPYVPRWQQKEEVPPVAQLEFQTEEVPPVAQLEMQIQQLQAQINQMRLDKRGKNERAPQASLLQHSLREAARDGQVVDWKEWGQEFPIFVQGGAGGGGWSHRPVPYKFMKDLKEAVKLYGAGSSYVKQLLQSTVAVAAWTPGDWDEIMSAVLESAAYTAWSAYRRRESRTWAEINFPQNVEDTINMLTGYGQHAGLQAQLLLPDLVIQGAQIVALKALDRLGEKSQPPLNKLVQRPKESAMEFASRAQEVVEKRYGAGDVAQKLLIQLFKEGLKQSRGLLSKLPPDPTWEECIDVCLEEGPLPDAGMVQVLTEAFAAAQAVNTGTRAKGTCFRCGKAGHFQSQCTQGAPQVRCFKCGRAGHIKKYCRQGRKERRTGLQERQPGRQERKPQGNERRVP</sequence>
<feature type="compositionally biased region" description="Pro residues" evidence="6">
    <location>
        <begin position="128"/>
        <end position="156"/>
    </location>
</feature>
<keyword evidence="3" id="KW-0862">Zinc</keyword>
<feature type="coiled-coil region" evidence="5">
    <location>
        <begin position="181"/>
        <end position="208"/>
    </location>
</feature>
<dbReference type="GO" id="GO:0016032">
    <property type="term" value="P:viral process"/>
    <property type="evidence" value="ECO:0007669"/>
    <property type="project" value="InterPro"/>
</dbReference>
<evidence type="ECO:0000256" key="4">
    <source>
        <dbReference type="PROSITE-ProRule" id="PRU00047"/>
    </source>
</evidence>
<dbReference type="InterPro" id="IPR038124">
    <property type="entry name" value="B_retro_matrix_sf"/>
</dbReference>
<keyword evidence="1" id="KW-0479">Metal-binding</keyword>